<sequence>MADEIPLESHYCLTAFASLQEYQSCTGKHVNRPKPIFIRENSPNMGREKLCQNSKHLGLWFHINRANREAYNQLLQGKGFFHKREEG</sequence>
<reference evidence="1 2" key="1">
    <citation type="journal article" date="2023" name="Hortic Res">
        <title>Pangenome of water caltrop reveals structural variations and asymmetric subgenome divergence after allopolyploidization.</title>
        <authorList>
            <person name="Zhang X."/>
            <person name="Chen Y."/>
            <person name="Wang L."/>
            <person name="Yuan Y."/>
            <person name="Fang M."/>
            <person name="Shi L."/>
            <person name="Lu R."/>
            <person name="Comes H.P."/>
            <person name="Ma Y."/>
            <person name="Chen Y."/>
            <person name="Huang G."/>
            <person name="Zhou Y."/>
            <person name="Zheng Z."/>
            <person name="Qiu Y."/>
        </authorList>
    </citation>
    <scope>NUCLEOTIDE SEQUENCE [LARGE SCALE GENOMIC DNA]</scope>
    <source>
        <tissue evidence="1">Roots</tissue>
    </source>
</reference>
<dbReference type="EMBL" id="JAXIOK010000015">
    <property type="protein sequence ID" value="KAK4754594.1"/>
    <property type="molecule type" value="Genomic_DNA"/>
</dbReference>
<dbReference type="AlphaFoldDB" id="A0AAN7PVL4"/>
<comment type="caution">
    <text evidence="1">The sequence shown here is derived from an EMBL/GenBank/DDBJ whole genome shotgun (WGS) entry which is preliminary data.</text>
</comment>
<gene>
    <name evidence="1" type="ORF">SAY87_002698</name>
</gene>
<proteinExistence type="predicted"/>
<protein>
    <submittedName>
        <fullName evidence="1">Uncharacterized protein</fullName>
    </submittedName>
</protein>
<organism evidence="1 2">
    <name type="scientific">Trapa incisa</name>
    <dbReference type="NCBI Taxonomy" id="236973"/>
    <lineage>
        <taxon>Eukaryota</taxon>
        <taxon>Viridiplantae</taxon>
        <taxon>Streptophyta</taxon>
        <taxon>Embryophyta</taxon>
        <taxon>Tracheophyta</taxon>
        <taxon>Spermatophyta</taxon>
        <taxon>Magnoliopsida</taxon>
        <taxon>eudicotyledons</taxon>
        <taxon>Gunneridae</taxon>
        <taxon>Pentapetalae</taxon>
        <taxon>rosids</taxon>
        <taxon>malvids</taxon>
        <taxon>Myrtales</taxon>
        <taxon>Lythraceae</taxon>
        <taxon>Trapa</taxon>
    </lineage>
</organism>
<evidence type="ECO:0000313" key="2">
    <source>
        <dbReference type="Proteomes" id="UP001345219"/>
    </source>
</evidence>
<accession>A0AAN7PVL4</accession>
<evidence type="ECO:0000313" key="1">
    <source>
        <dbReference type="EMBL" id="KAK4754594.1"/>
    </source>
</evidence>
<keyword evidence="2" id="KW-1185">Reference proteome</keyword>
<dbReference type="Proteomes" id="UP001345219">
    <property type="component" value="Chromosome 2"/>
</dbReference>
<name>A0AAN7PVL4_9MYRT</name>